<evidence type="ECO:0000313" key="2">
    <source>
        <dbReference type="Proteomes" id="UP000254777"/>
    </source>
</evidence>
<dbReference type="RefSeq" id="WP_004819017.1">
    <property type="nucleotide sequence ID" value="NZ_UGTH01000001.1"/>
</dbReference>
<sequence length="230" mass="27340">MLYRLNLTDDNRYIKLIENNIVILNEPENLSSKFDLYFGLEKDDYIWIKYQDEIFLSKVKDRAYLEINKGRIIVSLEVYKYLEKLPDLLKEKLDGNELEKIEDEILLIKTQGIFIEISKERDLSDNLKNEIELRKKRELVQGDFGKINIKTKPKLNNNFGEMIIEVHSPNSDDTSKIPATINSNRKIELKNGKDKFYVEMMKSQMELFAKLQPMSLDEFVELQKKFWKNF</sequence>
<dbReference type="AlphaFoldDB" id="A0A379DBU2"/>
<reference evidence="1 2" key="1">
    <citation type="submission" date="2018-06" db="EMBL/GenBank/DDBJ databases">
        <authorList>
            <consortium name="Pathogen Informatics"/>
            <person name="Doyle S."/>
        </authorList>
    </citation>
    <scope>NUCLEOTIDE SEQUENCE [LARGE SCALE GENOMIC DNA]</scope>
    <source>
        <strain evidence="1 2">NCTC11088</strain>
    </source>
</reference>
<proteinExistence type="predicted"/>
<dbReference type="EMBL" id="UGTH01000001">
    <property type="protein sequence ID" value="SUB74713.1"/>
    <property type="molecule type" value="Genomic_DNA"/>
</dbReference>
<organism evidence="1 2">
    <name type="scientific">Peptoniphilus indolicus</name>
    <dbReference type="NCBI Taxonomy" id="33030"/>
    <lineage>
        <taxon>Bacteria</taxon>
        <taxon>Bacillati</taxon>
        <taxon>Bacillota</taxon>
        <taxon>Tissierellia</taxon>
        <taxon>Tissierellales</taxon>
        <taxon>Peptoniphilaceae</taxon>
        <taxon>Peptoniphilus</taxon>
    </lineage>
</organism>
<protein>
    <submittedName>
        <fullName evidence="1">Uncharacterized protein</fullName>
    </submittedName>
</protein>
<dbReference type="Proteomes" id="UP000254777">
    <property type="component" value="Unassembled WGS sequence"/>
</dbReference>
<name>A0A379DBU2_9FIRM</name>
<gene>
    <name evidence="1" type="ORF">NCTC11088_00468</name>
</gene>
<evidence type="ECO:0000313" key="1">
    <source>
        <dbReference type="EMBL" id="SUB74713.1"/>
    </source>
</evidence>
<accession>A0A379DBU2</accession>